<dbReference type="AlphaFoldDB" id="A0A9Q0IJD4"/>
<feature type="compositionally biased region" description="Low complexity" evidence="1">
    <location>
        <begin position="85"/>
        <end position="107"/>
    </location>
</feature>
<proteinExistence type="predicted"/>
<accession>A0A9Q0IJD4</accession>
<gene>
    <name evidence="2" type="ORF">NHX12_033134</name>
</gene>
<keyword evidence="3" id="KW-1185">Reference proteome</keyword>
<feature type="region of interest" description="Disordered" evidence="1">
    <location>
        <begin position="82"/>
        <end position="124"/>
    </location>
</feature>
<feature type="compositionally biased region" description="Low complexity" evidence="1">
    <location>
        <begin position="196"/>
        <end position="206"/>
    </location>
</feature>
<protein>
    <submittedName>
        <fullName evidence="2">Uncharacterized protein</fullName>
    </submittedName>
</protein>
<comment type="caution">
    <text evidence="2">The sequence shown here is derived from an EMBL/GenBank/DDBJ whole genome shotgun (WGS) entry which is preliminary data.</text>
</comment>
<evidence type="ECO:0000313" key="3">
    <source>
        <dbReference type="Proteomes" id="UP001148018"/>
    </source>
</evidence>
<dbReference type="OrthoDB" id="10003966at2759"/>
<evidence type="ECO:0000256" key="1">
    <source>
        <dbReference type="SAM" id="MobiDB-lite"/>
    </source>
</evidence>
<sequence length="261" mass="28153">MTSTVEQLKIWYASMRTMMGRLKKRAKKSGSGGDAIIDMNRTEKWVWDKFSFLIPHIETVDARNVASLAASASGTELIPSTNQKSAVASTSSRVATPTLPLASPPASQTASQTGPVGFRRGSEDRVTSGELKELLVDFMSRSTAACGSSYFGKYVEGILSKLPGQIRREAEANIMQELHRAQRAAEHGQTQPPPSQHQQAPIQLQQAVPHAPDDQPTNNKPQPGPSFVSLLGLITPDAGSFNLSSQLDTPDPLAEDDDTDL</sequence>
<dbReference type="EMBL" id="JANIIK010000048">
    <property type="protein sequence ID" value="KAJ3599171.1"/>
    <property type="molecule type" value="Genomic_DNA"/>
</dbReference>
<evidence type="ECO:0000313" key="2">
    <source>
        <dbReference type="EMBL" id="KAJ3599171.1"/>
    </source>
</evidence>
<name>A0A9Q0IJD4_9TELE</name>
<reference evidence="2" key="1">
    <citation type="submission" date="2022-07" db="EMBL/GenBank/DDBJ databases">
        <title>Chromosome-level genome of Muraenolepis orangiensis.</title>
        <authorList>
            <person name="Kim J."/>
        </authorList>
    </citation>
    <scope>NUCLEOTIDE SEQUENCE</scope>
    <source>
        <strain evidence="2">KU_S4_2022</strain>
        <tissue evidence="2">Muscle</tissue>
    </source>
</reference>
<organism evidence="2 3">
    <name type="scientific">Muraenolepis orangiensis</name>
    <name type="common">Patagonian moray cod</name>
    <dbReference type="NCBI Taxonomy" id="630683"/>
    <lineage>
        <taxon>Eukaryota</taxon>
        <taxon>Metazoa</taxon>
        <taxon>Chordata</taxon>
        <taxon>Craniata</taxon>
        <taxon>Vertebrata</taxon>
        <taxon>Euteleostomi</taxon>
        <taxon>Actinopterygii</taxon>
        <taxon>Neopterygii</taxon>
        <taxon>Teleostei</taxon>
        <taxon>Neoteleostei</taxon>
        <taxon>Acanthomorphata</taxon>
        <taxon>Zeiogadaria</taxon>
        <taxon>Gadariae</taxon>
        <taxon>Gadiformes</taxon>
        <taxon>Muraenolepidoidei</taxon>
        <taxon>Muraenolepididae</taxon>
        <taxon>Muraenolepis</taxon>
    </lineage>
</organism>
<feature type="region of interest" description="Disordered" evidence="1">
    <location>
        <begin position="182"/>
        <end position="261"/>
    </location>
</feature>
<dbReference type="Proteomes" id="UP001148018">
    <property type="component" value="Unassembled WGS sequence"/>
</dbReference>